<dbReference type="PROSITE" id="PS51257">
    <property type="entry name" value="PROKAR_LIPOPROTEIN"/>
    <property type="match status" value="1"/>
</dbReference>
<accession>A0A927RKR9</accession>
<dbReference type="EMBL" id="JADBEM010000001">
    <property type="protein sequence ID" value="MBE1607023.1"/>
    <property type="molecule type" value="Genomic_DNA"/>
</dbReference>
<dbReference type="PANTHER" id="PTHR30290">
    <property type="entry name" value="PERIPLASMIC BINDING COMPONENT OF ABC TRANSPORTER"/>
    <property type="match status" value="1"/>
</dbReference>
<dbReference type="AlphaFoldDB" id="A0A927RKR9"/>
<feature type="region of interest" description="Disordered" evidence="1">
    <location>
        <begin position="30"/>
        <end position="49"/>
    </location>
</feature>
<comment type="caution">
    <text evidence="3">The sequence shown here is derived from an EMBL/GenBank/DDBJ whole genome shotgun (WGS) entry which is preliminary data.</text>
</comment>
<dbReference type="GO" id="GO:0015833">
    <property type="term" value="P:peptide transport"/>
    <property type="evidence" value="ECO:0007669"/>
    <property type="project" value="TreeGrafter"/>
</dbReference>
<keyword evidence="4" id="KW-1185">Reference proteome</keyword>
<dbReference type="SUPFAM" id="SSF53850">
    <property type="entry name" value="Periplasmic binding protein-like II"/>
    <property type="match status" value="1"/>
</dbReference>
<dbReference type="RefSeq" id="WP_192751033.1">
    <property type="nucleotide sequence ID" value="NZ_BAABJL010000151.1"/>
</dbReference>
<dbReference type="Proteomes" id="UP000638648">
    <property type="component" value="Unassembled WGS sequence"/>
</dbReference>
<feature type="domain" description="Solute-binding protein family 5" evidence="2">
    <location>
        <begin position="120"/>
        <end position="539"/>
    </location>
</feature>
<proteinExistence type="predicted"/>
<dbReference type="CDD" id="cd08500">
    <property type="entry name" value="PBP2_NikA_DppA_OppA_like_4"/>
    <property type="match status" value="1"/>
</dbReference>
<sequence>MSRRDFVRISGAAVAGTSVLAGCSVFSTEPTAKEGGKPAASQAAKGKEAPMLAQRVKSGALPSLAERLPDTPLVVEPVERVGVYGGTWNTAVLGPSDTAWLARTLLTQDRLVGWDLDWEKIVPNVAQSFATNEIGTEYTFKLRTGLKWSDGKSFSADDIMFWYEDVFNDAELTPVRAEYLTAGGKPVVVERVDDQTVKFVFARPSGLFLQWLATYDTAFELLPRHYLEQFHKKYNPRIADVVKAEGKQDWVALFESKADLWANPKLPRMHAWVPTNALGQGNRFVCERNPYYYKVDPQGSQLPYLDRVVFDVVSDEETLVLKASNGELGMHERHINTPKNKPVLARNREKGKYQFFELKNSYLNTMTIHLNMTHKDPVKRQIFRNKNFRIGLSHAINRQEVINIVYQRQGVPWQIAPRPEAPFADEEMGKQYTEYDPKLANEFLDRAGYTQRNSAGIRLGPDGNPITFSIMAQTRYFEMFDALELMRQYWLAVGVDMRAQNVDGTLWNERVDANEHDGALDDGSPGYKDALLDPRWFFCGSTGGAIYAPLWNNWYIGAGEREEPPEPMKRQMDIYRNKLMTAVSEQAQFDAMREIVQIAKQEFWIMGMSLPPNGYGIVRDDFHNVPKVMWEAARYPTPGPSNPCQYFID</sequence>
<evidence type="ECO:0000256" key="1">
    <source>
        <dbReference type="SAM" id="MobiDB-lite"/>
    </source>
</evidence>
<evidence type="ECO:0000259" key="2">
    <source>
        <dbReference type="Pfam" id="PF00496"/>
    </source>
</evidence>
<name>A0A927RKR9_9ACTN</name>
<dbReference type="Gene3D" id="3.90.76.10">
    <property type="entry name" value="Dipeptide-binding Protein, Domain 1"/>
    <property type="match status" value="1"/>
</dbReference>
<dbReference type="InterPro" id="IPR039424">
    <property type="entry name" value="SBP_5"/>
</dbReference>
<dbReference type="InterPro" id="IPR000914">
    <property type="entry name" value="SBP_5_dom"/>
</dbReference>
<protein>
    <submittedName>
        <fullName evidence="3">Peptide/nickel transport system substrate-binding protein</fullName>
    </submittedName>
</protein>
<dbReference type="Gene3D" id="3.10.105.10">
    <property type="entry name" value="Dipeptide-binding Protein, Domain 3"/>
    <property type="match status" value="1"/>
</dbReference>
<gene>
    <name evidence="3" type="ORF">HEB94_003871</name>
</gene>
<organism evidence="3 4">
    <name type="scientific">Actinopolymorpha pittospori</name>
    <dbReference type="NCBI Taxonomy" id="648752"/>
    <lineage>
        <taxon>Bacteria</taxon>
        <taxon>Bacillati</taxon>
        <taxon>Actinomycetota</taxon>
        <taxon>Actinomycetes</taxon>
        <taxon>Propionibacteriales</taxon>
        <taxon>Actinopolymorphaceae</taxon>
        <taxon>Actinopolymorpha</taxon>
    </lineage>
</organism>
<dbReference type="Pfam" id="PF00496">
    <property type="entry name" value="SBP_bac_5"/>
    <property type="match status" value="1"/>
</dbReference>
<evidence type="ECO:0000313" key="4">
    <source>
        <dbReference type="Proteomes" id="UP000638648"/>
    </source>
</evidence>
<dbReference type="GO" id="GO:1904680">
    <property type="term" value="F:peptide transmembrane transporter activity"/>
    <property type="evidence" value="ECO:0007669"/>
    <property type="project" value="TreeGrafter"/>
</dbReference>
<reference evidence="3" key="1">
    <citation type="submission" date="2020-10" db="EMBL/GenBank/DDBJ databases">
        <title>Sequencing the genomes of 1000 actinobacteria strains.</title>
        <authorList>
            <person name="Klenk H.-P."/>
        </authorList>
    </citation>
    <scope>NUCLEOTIDE SEQUENCE</scope>
    <source>
        <strain evidence="3">DSM 45354</strain>
    </source>
</reference>
<evidence type="ECO:0000313" key="3">
    <source>
        <dbReference type="EMBL" id="MBE1607023.1"/>
    </source>
</evidence>
<dbReference type="PANTHER" id="PTHR30290:SF62">
    <property type="entry name" value="OLIGOPEPTIDE ABC TRANSPORTER, PERIPLASMIC OLIGOPEPTIDE-BINDING PROTEIN"/>
    <property type="match status" value="1"/>
</dbReference>